<keyword evidence="2" id="KW-1185">Reference proteome</keyword>
<dbReference type="RefSeq" id="WP_071068887.1">
    <property type="nucleotide sequence ID" value="NZ_CP017754.1"/>
</dbReference>
<organism evidence="1 2">
    <name type="scientific">Cupriavidus malaysiensis</name>
    <dbReference type="NCBI Taxonomy" id="367825"/>
    <lineage>
        <taxon>Bacteria</taxon>
        <taxon>Pseudomonadati</taxon>
        <taxon>Pseudomonadota</taxon>
        <taxon>Betaproteobacteria</taxon>
        <taxon>Burkholderiales</taxon>
        <taxon>Burkholderiaceae</taxon>
        <taxon>Cupriavidus</taxon>
    </lineage>
</organism>
<accession>A0ABN4TMK8</accession>
<dbReference type="EMBL" id="CP017754">
    <property type="protein sequence ID" value="AOZ05841.1"/>
    <property type="molecule type" value="Genomic_DNA"/>
</dbReference>
<dbReference type="Proteomes" id="UP000177515">
    <property type="component" value="Chromosome 1"/>
</dbReference>
<evidence type="ECO:0000313" key="1">
    <source>
        <dbReference type="EMBL" id="AOZ05841.1"/>
    </source>
</evidence>
<sequence length="93" mass="10156">MNARETVRAENLHVPARLLDDLLWTVQRGAFGPEVDTAYSRALMAGIRDGRLVLDGNTTVLYDEPNGVLHSLGELQDACEAAGARLVELAQMH</sequence>
<name>A0ABN4TMK8_9BURK</name>
<evidence type="ECO:0000313" key="2">
    <source>
        <dbReference type="Proteomes" id="UP000177515"/>
    </source>
</evidence>
<gene>
    <name evidence="1" type="ORF">BKK80_08455</name>
</gene>
<reference evidence="1 2" key="1">
    <citation type="submission" date="2016-10" db="EMBL/GenBank/DDBJ databases">
        <title>Complete genome sequences of three Cupriavidus strains isolated from various Malaysian environments.</title>
        <authorList>
            <person name="Abdullah A.A.-A."/>
            <person name="Shafie N.A.H."/>
            <person name="Lau N.S."/>
        </authorList>
    </citation>
    <scope>NUCLEOTIDE SEQUENCE [LARGE SCALE GENOMIC DNA]</scope>
    <source>
        <strain evidence="1 2">USMAA1020</strain>
    </source>
</reference>
<proteinExistence type="predicted"/>
<protein>
    <submittedName>
        <fullName evidence="1">Uncharacterized protein</fullName>
    </submittedName>
</protein>